<proteinExistence type="predicted"/>
<accession>A0A284VUB3</accession>
<dbReference type="EMBL" id="FZMP01000240">
    <property type="protein sequence ID" value="SNQ62809.1"/>
    <property type="molecule type" value="Genomic_DNA"/>
</dbReference>
<keyword evidence="2" id="KW-1185">Reference proteome</keyword>
<dbReference type="Proteomes" id="UP000218615">
    <property type="component" value="Unassembled WGS sequence"/>
</dbReference>
<dbReference type="OrthoDB" id="378110at2157"/>
<dbReference type="AlphaFoldDB" id="A0A284VUB3"/>
<evidence type="ECO:0000313" key="2">
    <source>
        <dbReference type="Proteomes" id="UP000218615"/>
    </source>
</evidence>
<evidence type="ECO:0000313" key="1">
    <source>
        <dbReference type="EMBL" id="SNQ62809.1"/>
    </source>
</evidence>
<gene>
    <name evidence="1" type="ORF">MNV_90023</name>
</gene>
<reference evidence="2" key="1">
    <citation type="submission" date="2017-06" db="EMBL/GenBank/DDBJ databases">
        <authorList>
            <person name="Cremers G."/>
        </authorList>
    </citation>
    <scope>NUCLEOTIDE SEQUENCE [LARGE SCALE GENOMIC DNA]</scope>
</reference>
<dbReference type="RefSeq" id="WP_096207322.1">
    <property type="nucleotide sequence ID" value="NZ_FZMP01000240.1"/>
</dbReference>
<evidence type="ECO:0008006" key="3">
    <source>
        <dbReference type="Google" id="ProtNLM"/>
    </source>
</evidence>
<name>A0A284VUB3_9EURY</name>
<sequence length="132" mass="14992">MDMWKALALVMICLLAVAVGLRFTYTEAHAFQLSEEQKIFAINAAKDELRDEMGNSDYNITVQNRGRILPAAGGDKKVVRVVLTRENITLTALVDMDTGDVVEKSRMESSGWMAEYHHENQKRWGHQRLLGR</sequence>
<protein>
    <recommendedName>
        <fullName evidence="3">PepSY domain-containing protein</fullName>
    </recommendedName>
</protein>
<organism evidence="1 2">
    <name type="scientific">Candidatus Methanoperedens nitratireducens</name>
    <dbReference type="NCBI Taxonomy" id="1392998"/>
    <lineage>
        <taxon>Archaea</taxon>
        <taxon>Methanobacteriati</taxon>
        <taxon>Methanobacteriota</taxon>
        <taxon>Stenosarchaea group</taxon>
        <taxon>Methanomicrobia</taxon>
        <taxon>Methanosarcinales</taxon>
        <taxon>ANME-2 cluster</taxon>
        <taxon>Candidatus Methanoperedentaceae</taxon>
        <taxon>Candidatus Methanoperedens</taxon>
    </lineage>
</organism>